<sequence length="157" mass="17464">MDIRILYLAFNSMDIICKMAMKEKCNTPTSVSSAKPWFIYEPPTTAISPTQVWVVPPLFSGEVKPVRKAVAETAIPPYWGTDISRTAFLGSSDRPFRHQNSSIEPSVVLSSNPTLLAAVDRSRKSFSSSAARGKSLYTRPYTHPDLQSYDRVSGSRF</sequence>
<dbReference type="VEuPathDB" id="GiardiaDB:QR46_1284"/>
<evidence type="ECO:0000313" key="2">
    <source>
        <dbReference type="Proteomes" id="UP000070089"/>
    </source>
</evidence>
<dbReference type="AlphaFoldDB" id="A0A132NX98"/>
<comment type="caution">
    <text evidence="1">The sequence shown here is derived from an EMBL/GenBank/DDBJ whole genome shotgun (WGS) entry which is preliminary data.</text>
</comment>
<gene>
    <name evidence="1" type="ORF">QR46_1284</name>
</gene>
<proteinExistence type="predicted"/>
<dbReference type="OrthoDB" id="10255722at2759"/>
<accession>A0A132NX98</accession>
<protein>
    <submittedName>
        <fullName evidence="1">Uncharacterized protein</fullName>
    </submittedName>
</protein>
<reference evidence="1 2" key="1">
    <citation type="journal article" date="2015" name="Mol. Biochem. Parasitol.">
        <title>Identification of polymorphic genes for use in assemblage B genotyping assays through comparative genomics of multiple assemblage B Giardia duodenalis isolates.</title>
        <authorList>
            <person name="Wielinga C."/>
            <person name="Thompson R.C."/>
            <person name="Monis P."/>
            <person name="Ryan U."/>
        </authorList>
    </citation>
    <scope>NUCLEOTIDE SEQUENCE [LARGE SCALE GENOMIC DNA]</scope>
    <source>
        <strain evidence="1 2">BAH15c1</strain>
    </source>
</reference>
<dbReference type="Proteomes" id="UP000070089">
    <property type="component" value="Unassembled WGS sequence"/>
</dbReference>
<name>A0A132NX98_GIAIN</name>
<evidence type="ECO:0000313" key="1">
    <source>
        <dbReference type="EMBL" id="KWX14701.1"/>
    </source>
</evidence>
<dbReference type="EMBL" id="JXTI01000025">
    <property type="protein sequence ID" value="KWX14701.1"/>
    <property type="molecule type" value="Genomic_DNA"/>
</dbReference>
<organism evidence="1 2">
    <name type="scientific">Giardia duodenalis assemblage B</name>
    <dbReference type="NCBI Taxonomy" id="1394984"/>
    <lineage>
        <taxon>Eukaryota</taxon>
        <taxon>Metamonada</taxon>
        <taxon>Diplomonadida</taxon>
        <taxon>Hexamitidae</taxon>
        <taxon>Giardiinae</taxon>
        <taxon>Giardia</taxon>
    </lineage>
</organism>